<proteinExistence type="predicted"/>
<keyword evidence="4" id="KW-1185">Reference proteome</keyword>
<evidence type="ECO:0000256" key="2">
    <source>
        <dbReference type="SAM" id="Phobius"/>
    </source>
</evidence>
<keyword evidence="2" id="KW-0472">Membrane</keyword>
<evidence type="ECO:0000313" key="4">
    <source>
        <dbReference type="Proteomes" id="UP000005384"/>
    </source>
</evidence>
<organism evidence="3 4">
    <name type="scientific">Hungatella hathewayi WAL-18680</name>
    <dbReference type="NCBI Taxonomy" id="742737"/>
    <lineage>
        <taxon>Bacteria</taxon>
        <taxon>Bacillati</taxon>
        <taxon>Bacillota</taxon>
        <taxon>Clostridia</taxon>
        <taxon>Lachnospirales</taxon>
        <taxon>Lachnospiraceae</taxon>
        <taxon>Hungatella</taxon>
    </lineage>
</organism>
<feature type="transmembrane region" description="Helical" evidence="2">
    <location>
        <begin position="73"/>
        <end position="91"/>
    </location>
</feature>
<keyword evidence="2" id="KW-1133">Transmembrane helix</keyword>
<protein>
    <submittedName>
        <fullName evidence="3">Uncharacterized protein</fullName>
    </submittedName>
</protein>
<dbReference type="PATRIC" id="fig|742737.3.peg.1633"/>
<keyword evidence="2" id="KW-0812">Transmembrane</keyword>
<accession>G5IDN3</accession>
<name>G5IDN3_9FIRM</name>
<comment type="caution">
    <text evidence="3">The sequence shown here is derived from an EMBL/GenBank/DDBJ whole genome shotgun (WGS) entry which is preliminary data.</text>
</comment>
<evidence type="ECO:0000313" key="3">
    <source>
        <dbReference type="EMBL" id="EHI60401.1"/>
    </source>
</evidence>
<feature type="compositionally biased region" description="Basic and acidic residues" evidence="1">
    <location>
        <begin position="29"/>
        <end position="52"/>
    </location>
</feature>
<dbReference type="AlphaFoldDB" id="G5IDN3"/>
<gene>
    <name evidence="3" type="ORF">HMPREF9473_01610</name>
</gene>
<dbReference type="EMBL" id="ADLN01000023">
    <property type="protein sequence ID" value="EHI60401.1"/>
    <property type="molecule type" value="Genomic_DNA"/>
</dbReference>
<sequence length="235" mass="26817">MITVRRPMQWHGSRRAVGEMKKRKRNREKRRENRKENRKENRPIGQKSRRELLPGSSETKTSHARSRHSKNRWISVTAVTVIMLFAAIAAVSCYEFPAPIQAQLDIRPEKHAKKGTLRAGEESEVAAGSFRVMLNQLPTIKAGSRDCNIEYENPEENHYSARISLYLKETGRLIGGTTRVDPGYYVENIRLKESLPVGEHPVTARIELFEEKRPAGEMSIAITLRIIENQEGETG</sequence>
<reference evidence="3 4" key="1">
    <citation type="submission" date="2011-08" db="EMBL/GenBank/DDBJ databases">
        <title>The Genome Sequence of Clostridium hathewayi WAL-18680.</title>
        <authorList>
            <consortium name="The Broad Institute Genome Sequencing Platform"/>
            <person name="Earl A."/>
            <person name="Ward D."/>
            <person name="Feldgarden M."/>
            <person name="Gevers D."/>
            <person name="Finegold S.M."/>
            <person name="Summanen P.H."/>
            <person name="Molitoris D.R."/>
            <person name="Song M."/>
            <person name="Daigneault M."/>
            <person name="Allen-Vercoe E."/>
            <person name="Young S.K."/>
            <person name="Zeng Q."/>
            <person name="Gargeya S."/>
            <person name="Fitzgerald M."/>
            <person name="Haas B."/>
            <person name="Abouelleil A."/>
            <person name="Alvarado L."/>
            <person name="Arachchi H.M."/>
            <person name="Berlin A."/>
            <person name="Brown A."/>
            <person name="Chapman S.B."/>
            <person name="Chen Z."/>
            <person name="Dunbar C."/>
            <person name="Freedman E."/>
            <person name="Gearin G."/>
            <person name="Gellesch M."/>
            <person name="Goldberg J."/>
            <person name="Griggs A."/>
            <person name="Gujja S."/>
            <person name="Heiman D."/>
            <person name="Howarth C."/>
            <person name="Larson L."/>
            <person name="Lui A."/>
            <person name="MacDonald P.J.P."/>
            <person name="Montmayeur A."/>
            <person name="Murphy C."/>
            <person name="Neiman D."/>
            <person name="Pearson M."/>
            <person name="Priest M."/>
            <person name="Roberts A."/>
            <person name="Saif S."/>
            <person name="Shea T."/>
            <person name="Shenoy N."/>
            <person name="Sisk P."/>
            <person name="Stolte C."/>
            <person name="Sykes S."/>
            <person name="Wortman J."/>
            <person name="Nusbaum C."/>
            <person name="Birren B."/>
        </authorList>
    </citation>
    <scope>NUCLEOTIDE SEQUENCE [LARGE SCALE GENOMIC DNA]</scope>
    <source>
        <strain evidence="3 4">WAL-18680</strain>
    </source>
</reference>
<dbReference type="HOGENOM" id="CLU_094165_0_0_9"/>
<dbReference type="Proteomes" id="UP000005384">
    <property type="component" value="Unassembled WGS sequence"/>
</dbReference>
<feature type="region of interest" description="Disordered" evidence="1">
    <location>
        <begin position="1"/>
        <end position="69"/>
    </location>
</feature>
<evidence type="ECO:0000256" key="1">
    <source>
        <dbReference type="SAM" id="MobiDB-lite"/>
    </source>
</evidence>